<reference evidence="2 5" key="2">
    <citation type="submission" date="2019-11" db="EMBL/GenBank/DDBJ databases">
        <title>Flavobacterium resistens genome.</title>
        <authorList>
            <person name="Wilson V.M."/>
            <person name="Newman J.D."/>
        </authorList>
    </citation>
    <scope>NUCLEOTIDE SEQUENCE [LARGE SCALE GENOMIC DNA]</scope>
    <source>
        <strain evidence="2 5">DSM 19382</strain>
    </source>
</reference>
<evidence type="ECO:0000313" key="5">
    <source>
        <dbReference type="Proteomes" id="UP000468990"/>
    </source>
</evidence>
<proteinExistence type="predicted"/>
<dbReference type="AlphaFoldDB" id="A0A521CFI0"/>
<sequence length="572" mass="65221">MLITANTVIAQSGSLAKNETTELNIENIFVHANNTTLVAGETLHCKFYCLNSPKNNFSSISKIAHVELVNKENQVIFANKIYLENGTGEGDFFIPTTIETGNYKLIAYTNWMLNNKNTKTAVTDLIIINPYIVSTIKKPVSQTQNGQEKNEENQSITTNSSTKDQSFALELNKKAATKREQILLKIKSLNGIANNGSFSLSIRKTNSLPSKKQMNSYEFTKSYSGETINNNSLFLPELRGEVISGSIKNNKDPKQIADKNIALSLPGKDFAFKVVKTNEDGKFNFILEKSPNYSNAIIQVVGEDKNDYAVELDKYQGYNLSELKQGEEFYLSSDYKASLEERSIANQIENSYYHLKKDSIQPEIKKFPFYHPLEKEYILGDYTKFPTLKETTIEVVKEMYYREENKNFTLHVRDINYDLNFFSEPSLVLVDGVLIQNTNELVDLKMDEIYKVSLVPGVYIYGPTAFDGIINFTSKNHDYSTKEKGAHILKTDIQRPLNKITSFKQDYTNKSKYDRVPDYRYQLLWEPELLLDNNEKTISFFTSDVPGQYEINLEGFTKDGVPVSLKESFEVK</sequence>
<accession>A0A521CFI0</accession>
<dbReference type="RefSeq" id="WP_142450224.1">
    <property type="nucleotide sequence ID" value="NZ_FXTA01000002.1"/>
</dbReference>
<keyword evidence="5" id="KW-1185">Reference proteome</keyword>
<protein>
    <recommendedName>
        <fullName evidence="6">MG2 domain-containing protein</fullName>
    </recommendedName>
</protein>
<reference evidence="3 4" key="1">
    <citation type="submission" date="2017-05" db="EMBL/GenBank/DDBJ databases">
        <authorList>
            <person name="Varghese N."/>
            <person name="Submissions S."/>
        </authorList>
    </citation>
    <scope>NUCLEOTIDE SEQUENCE [LARGE SCALE GENOMIC DNA]</scope>
    <source>
        <strain evidence="3 4">DSM 19382</strain>
    </source>
</reference>
<dbReference type="EMBL" id="FXTA01000002">
    <property type="protein sequence ID" value="SMO58203.1"/>
    <property type="molecule type" value="Genomic_DNA"/>
</dbReference>
<evidence type="ECO:0000313" key="3">
    <source>
        <dbReference type="EMBL" id="SMO58203.1"/>
    </source>
</evidence>
<name>A0A521CFI0_9FLAO</name>
<feature type="region of interest" description="Disordered" evidence="1">
    <location>
        <begin position="140"/>
        <end position="163"/>
    </location>
</feature>
<evidence type="ECO:0000313" key="4">
    <source>
        <dbReference type="Proteomes" id="UP000317289"/>
    </source>
</evidence>
<organism evidence="3 4">
    <name type="scientific">Flavobacterium resistens</name>
    <dbReference type="NCBI Taxonomy" id="443612"/>
    <lineage>
        <taxon>Bacteria</taxon>
        <taxon>Pseudomonadati</taxon>
        <taxon>Bacteroidota</taxon>
        <taxon>Flavobacteriia</taxon>
        <taxon>Flavobacteriales</taxon>
        <taxon>Flavobacteriaceae</taxon>
        <taxon>Flavobacterium</taxon>
    </lineage>
</organism>
<dbReference type="EMBL" id="WKKG01000001">
    <property type="protein sequence ID" value="MRX66579.1"/>
    <property type="molecule type" value="Genomic_DNA"/>
</dbReference>
<dbReference type="Proteomes" id="UP000317289">
    <property type="component" value="Unassembled WGS sequence"/>
</dbReference>
<gene>
    <name evidence="2" type="ORF">GJU42_01235</name>
    <name evidence="3" type="ORF">SAMN06265349_102485</name>
</gene>
<evidence type="ECO:0000313" key="2">
    <source>
        <dbReference type="EMBL" id="MRX66579.1"/>
    </source>
</evidence>
<evidence type="ECO:0000256" key="1">
    <source>
        <dbReference type="SAM" id="MobiDB-lite"/>
    </source>
</evidence>
<dbReference type="Proteomes" id="UP000468990">
    <property type="component" value="Unassembled WGS sequence"/>
</dbReference>
<dbReference type="OrthoDB" id="679547at2"/>
<dbReference type="Gene3D" id="2.60.40.1930">
    <property type="match status" value="1"/>
</dbReference>
<evidence type="ECO:0008006" key="6">
    <source>
        <dbReference type="Google" id="ProtNLM"/>
    </source>
</evidence>